<keyword evidence="2" id="KW-1185">Reference proteome</keyword>
<dbReference type="EMBL" id="JANHOG010000656">
    <property type="protein sequence ID" value="KAJ3552473.1"/>
    <property type="molecule type" value="Genomic_DNA"/>
</dbReference>
<sequence>MAQPSTSQHHDQEGSKPNPSYVLLSRTQRTAAQKDGYLSEETRNIMTEEFKKRTGGKEPYPWQLDVTEALMLKLDCIVIASTGAGKTMPFVMPLFADETRKNKVIVVSALNQLQEDQARRFRELGLTATAVNSETWNNALSEDILANKYQVLLCGPEMMLEHAGLMKLLHTSSFTDDIVAVVVDEAHCISHWGHDFRPHYRQLATIRSLVPLNVPFLATSATMPPNVLADIQHTLHFASHRTFFLNLGNDRPNITLLVSRLQSPKDLGALDFVLDETVSEEELIETVIYVNTRDLALQVRHHLVEQVPECYRSQIDFIHSRRSRRAKKRVMERFRNGEIKILIATEVAGMGVDFLHILRIVQFMITKSLAELLQHYGRGGRAGQPALFVLFVEPSVFKLVKKRSTNPRANKRTNRTLEYLQATAPYIEAVDPNAERNAPSEASSDANSDTDTDNDDPSLQDEDWIILDGSYEYQKKTEDVLRNWITVKRCRRDITDKYFNNPSQSRNALIVPCCDLCVLRKADGPDASTMTEDEYYIHGLIGRLGCRNVWEDPVELTPATVRKKRKDGEGPRRGDRLQSCRNSLLSWRRWRWKIDYMDCLWGMKTLLPDKDLEVLAKSAHIKTVSDIKAAVPKWVFADIHGEEVLDRLRPWDEVWEQERAEKAEENKAQCRRVSEENKKIREEVRREETRLQRQHQAASASTQMHRPKSEQTCTHAAAQPSHPLAHAHVPHPATPVHATFFAASGSTASVPLSTMQQPQVHVPQPAPRYQYVHYPYAVPIIPYSIPVQVPPPQPMYYMPYGYQVLDIKPLANTQK</sequence>
<organism evidence="1 2">
    <name type="scientific">Phlebia brevispora</name>
    <dbReference type="NCBI Taxonomy" id="194682"/>
    <lineage>
        <taxon>Eukaryota</taxon>
        <taxon>Fungi</taxon>
        <taxon>Dikarya</taxon>
        <taxon>Basidiomycota</taxon>
        <taxon>Agaricomycotina</taxon>
        <taxon>Agaricomycetes</taxon>
        <taxon>Polyporales</taxon>
        <taxon>Meruliaceae</taxon>
        <taxon>Phlebia</taxon>
    </lineage>
</organism>
<gene>
    <name evidence="1" type="ORF">NM688_g4132</name>
</gene>
<comment type="caution">
    <text evidence="1">The sequence shown here is derived from an EMBL/GenBank/DDBJ whole genome shotgun (WGS) entry which is preliminary data.</text>
</comment>
<proteinExistence type="predicted"/>
<reference evidence="1" key="1">
    <citation type="submission" date="2022-07" db="EMBL/GenBank/DDBJ databases">
        <title>Genome Sequence of Phlebia brevispora.</title>
        <authorList>
            <person name="Buettner E."/>
        </authorList>
    </citation>
    <scope>NUCLEOTIDE SEQUENCE</scope>
    <source>
        <strain evidence="1">MPL23</strain>
    </source>
</reference>
<name>A0ACC1T407_9APHY</name>
<dbReference type="Proteomes" id="UP001148662">
    <property type="component" value="Unassembled WGS sequence"/>
</dbReference>
<evidence type="ECO:0000313" key="1">
    <source>
        <dbReference type="EMBL" id="KAJ3552473.1"/>
    </source>
</evidence>
<evidence type="ECO:0000313" key="2">
    <source>
        <dbReference type="Proteomes" id="UP001148662"/>
    </source>
</evidence>
<accession>A0ACC1T407</accession>
<protein>
    <submittedName>
        <fullName evidence="1">Uncharacterized protein</fullName>
    </submittedName>
</protein>